<dbReference type="EMBL" id="FOLQ01000039">
    <property type="protein sequence ID" value="SFF25775.1"/>
    <property type="molecule type" value="Genomic_DNA"/>
</dbReference>
<dbReference type="RefSeq" id="WP_093834790.1">
    <property type="nucleotide sequence ID" value="NZ_FOLQ01000039.1"/>
</dbReference>
<sequence>MLIDLDQTDDSPDPERITDPMIRRYAYRLHLLTMELCAETEYYELNREQIDQFINSLKTMFYQLGFAEDLQRLDAVLRLSFPGDYYGENESVISMLTNYPLTTSN</sequence>
<dbReference type="AlphaFoldDB" id="A0A1I2H6H0"/>
<proteinExistence type="predicted"/>
<organism evidence="1 2">
    <name type="scientific">Spirosoma endophyticum</name>
    <dbReference type="NCBI Taxonomy" id="662367"/>
    <lineage>
        <taxon>Bacteria</taxon>
        <taxon>Pseudomonadati</taxon>
        <taxon>Bacteroidota</taxon>
        <taxon>Cytophagia</taxon>
        <taxon>Cytophagales</taxon>
        <taxon>Cytophagaceae</taxon>
        <taxon>Spirosoma</taxon>
    </lineage>
</organism>
<dbReference type="Proteomes" id="UP000198598">
    <property type="component" value="Unassembled WGS sequence"/>
</dbReference>
<reference evidence="1 2" key="1">
    <citation type="submission" date="2016-10" db="EMBL/GenBank/DDBJ databases">
        <authorList>
            <person name="de Groot N.N."/>
        </authorList>
    </citation>
    <scope>NUCLEOTIDE SEQUENCE [LARGE SCALE GENOMIC DNA]</scope>
    <source>
        <strain evidence="1 2">DSM 26130</strain>
    </source>
</reference>
<evidence type="ECO:0000313" key="2">
    <source>
        <dbReference type="Proteomes" id="UP000198598"/>
    </source>
</evidence>
<protein>
    <submittedName>
        <fullName evidence="1">Uncharacterized protein</fullName>
    </submittedName>
</protein>
<gene>
    <name evidence="1" type="ORF">SAMN05216167_1399</name>
</gene>
<keyword evidence="2" id="KW-1185">Reference proteome</keyword>
<dbReference type="STRING" id="662367.SAMN05216167_1399"/>
<evidence type="ECO:0000313" key="1">
    <source>
        <dbReference type="EMBL" id="SFF25775.1"/>
    </source>
</evidence>
<accession>A0A1I2H6H0</accession>
<name>A0A1I2H6H0_9BACT</name>